<feature type="region of interest" description="Disordered" evidence="1">
    <location>
        <begin position="1"/>
        <end position="71"/>
    </location>
</feature>
<accession>A0A643C8I5</accession>
<gene>
    <name evidence="2" type="ORF">E2I00_006754</name>
</gene>
<feature type="compositionally biased region" description="Basic and acidic residues" evidence="1">
    <location>
        <begin position="1"/>
        <end position="15"/>
    </location>
</feature>
<name>A0A643C8I5_BALPH</name>
<dbReference type="AlphaFoldDB" id="A0A643C8I5"/>
<evidence type="ECO:0000313" key="3">
    <source>
        <dbReference type="Proteomes" id="UP000437017"/>
    </source>
</evidence>
<proteinExistence type="predicted"/>
<dbReference type="EMBL" id="SGJD01002150">
    <property type="protein sequence ID" value="KAB0396546.1"/>
    <property type="molecule type" value="Genomic_DNA"/>
</dbReference>
<evidence type="ECO:0000313" key="2">
    <source>
        <dbReference type="EMBL" id="KAB0396546.1"/>
    </source>
</evidence>
<evidence type="ECO:0000256" key="1">
    <source>
        <dbReference type="SAM" id="MobiDB-lite"/>
    </source>
</evidence>
<dbReference type="OrthoDB" id="10607714at2759"/>
<keyword evidence="3" id="KW-1185">Reference proteome</keyword>
<dbReference type="Proteomes" id="UP000437017">
    <property type="component" value="Unassembled WGS sequence"/>
</dbReference>
<organism evidence="2 3">
    <name type="scientific">Balaenoptera physalus</name>
    <name type="common">Fin whale</name>
    <name type="synonym">Balaena physalus</name>
    <dbReference type="NCBI Taxonomy" id="9770"/>
    <lineage>
        <taxon>Eukaryota</taxon>
        <taxon>Metazoa</taxon>
        <taxon>Chordata</taxon>
        <taxon>Craniata</taxon>
        <taxon>Vertebrata</taxon>
        <taxon>Euteleostomi</taxon>
        <taxon>Mammalia</taxon>
        <taxon>Eutheria</taxon>
        <taxon>Laurasiatheria</taxon>
        <taxon>Artiodactyla</taxon>
        <taxon>Whippomorpha</taxon>
        <taxon>Cetacea</taxon>
        <taxon>Mysticeti</taxon>
        <taxon>Balaenopteridae</taxon>
        <taxon>Balaenoptera</taxon>
    </lineage>
</organism>
<sequence>MKGRTKEPCQLREKGQNSLYTEGRSVRELTLRPRHCPPEGRGPGGNVLTTDSTGRTPPHAAPSPAAPDLRGCPVGLLIPEREREPGQPIAVSRAVRAWVATDTKGVT</sequence>
<reference evidence="2 3" key="1">
    <citation type="journal article" date="2019" name="PLoS ONE">
        <title>Genomic analyses reveal an absence of contemporary introgressive admixture between fin whales and blue whales, despite known hybrids.</title>
        <authorList>
            <person name="Westbury M.V."/>
            <person name="Petersen B."/>
            <person name="Lorenzen E.D."/>
        </authorList>
    </citation>
    <scope>NUCLEOTIDE SEQUENCE [LARGE SCALE GENOMIC DNA]</scope>
    <source>
        <strain evidence="2">FinWhale-01</strain>
    </source>
</reference>
<protein>
    <submittedName>
        <fullName evidence="2">Uncharacterized protein</fullName>
    </submittedName>
</protein>
<comment type="caution">
    <text evidence="2">The sequence shown here is derived from an EMBL/GenBank/DDBJ whole genome shotgun (WGS) entry which is preliminary data.</text>
</comment>